<comment type="subcellular location">
    <subcellularLocation>
        <location evidence="1">Membrane</location>
        <topology evidence="1">Multi-pass membrane protein</topology>
    </subcellularLocation>
</comment>
<reference evidence="8" key="1">
    <citation type="submission" date="2009-04" db="EMBL/GenBank/DDBJ databases">
        <authorList>
            <person name="Weinstock G."/>
            <person name="Sodergren E."/>
            <person name="Clifton S."/>
            <person name="Fulton L."/>
            <person name="Fulton B."/>
            <person name="Courtney L."/>
            <person name="Fronick C."/>
            <person name="Harrison M."/>
            <person name="Strong C."/>
            <person name="Farmer C."/>
            <person name="Delahaunty K."/>
            <person name="Markovic C."/>
            <person name="Hall O."/>
            <person name="Minx P."/>
            <person name="Tomlinson C."/>
            <person name="Mitreva M."/>
            <person name="Nelson J."/>
            <person name="Hou S."/>
            <person name="Wollam A."/>
            <person name="Pepin K.H."/>
            <person name="Johnson M."/>
            <person name="Bhonagiri V."/>
            <person name="Nash W.E."/>
            <person name="Warren W."/>
            <person name="Chinwalla A."/>
            <person name="Mardis E.R."/>
            <person name="Wilson R.K."/>
        </authorList>
    </citation>
    <scope>NUCLEOTIDE SEQUENCE [LARGE SCALE GENOMIC DNA]</scope>
    <source>
        <strain evidence="8">DSM 20098</strain>
    </source>
</reference>
<dbReference type="RefSeq" id="WP_003826249.1">
    <property type="nucleotide sequence ID" value="NZ_AP012322.1"/>
</dbReference>
<proteinExistence type="inferred from homology"/>
<organism evidence="8 9">
    <name type="scientific">Bifidobacterium angulatum DSM 20098 = JCM 7096</name>
    <dbReference type="NCBI Taxonomy" id="518635"/>
    <lineage>
        <taxon>Bacteria</taxon>
        <taxon>Bacillati</taxon>
        <taxon>Actinomycetota</taxon>
        <taxon>Actinomycetes</taxon>
        <taxon>Bifidobacteriales</taxon>
        <taxon>Bifidobacteriaceae</taxon>
        <taxon>Bifidobacterium</taxon>
    </lineage>
</organism>
<dbReference type="STRING" id="1683.Bang102_005850"/>
<keyword evidence="9" id="KW-1185">Reference proteome</keyword>
<dbReference type="KEGG" id="bang:BBAG_0729"/>
<gene>
    <name evidence="8" type="ORF">BIFANG_02814</name>
</gene>
<dbReference type="Proteomes" id="UP000006408">
    <property type="component" value="Unassembled WGS sequence"/>
</dbReference>
<keyword evidence="3 6" id="KW-0812">Transmembrane</keyword>
<comment type="caution">
    <text evidence="8">The sequence shown here is derived from an EMBL/GenBank/DDBJ whole genome shotgun (WGS) entry which is preliminary data.</text>
</comment>
<dbReference type="InterPro" id="IPR007267">
    <property type="entry name" value="GtrA_DPMS_TM"/>
</dbReference>
<comment type="similarity">
    <text evidence="2">Belongs to the GtrA family.</text>
</comment>
<evidence type="ECO:0000256" key="6">
    <source>
        <dbReference type="SAM" id="Phobius"/>
    </source>
</evidence>
<keyword evidence="4 6" id="KW-1133">Transmembrane helix</keyword>
<feature type="transmembrane region" description="Helical" evidence="6">
    <location>
        <begin position="115"/>
        <end position="135"/>
    </location>
</feature>
<feature type="domain" description="GtrA/DPMS transmembrane" evidence="7">
    <location>
        <begin position="31"/>
        <end position="143"/>
    </location>
</feature>
<dbReference type="PANTHER" id="PTHR38459:SF1">
    <property type="entry name" value="PROPHAGE BACTOPRENOL-LINKED GLUCOSE TRANSLOCASE HOMOLOG"/>
    <property type="match status" value="1"/>
</dbReference>
<evidence type="ECO:0000259" key="7">
    <source>
        <dbReference type="Pfam" id="PF04138"/>
    </source>
</evidence>
<feature type="transmembrane region" description="Helical" evidence="6">
    <location>
        <begin position="57"/>
        <end position="74"/>
    </location>
</feature>
<evidence type="ECO:0000256" key="1">
    <source>
        <dbReference type="ARBA" id="ARBA00004141"/>
    </source>
</evidence>
<dbReference type="GO" id="GO:0005886">
    <property type="term" value="C:plasma membrane"/>
    <property type="evidence" value="ECO:0007669"/>
    <property type="project" value="TreeGrafter"/>
</dbReference>
<evidence type="ECO:0000256" key="3">
    <source>
        <dbReference type="ARBA" id="ARBA00022692"/>
    </source>
</evidence>
<sequence>MNNTHDKANRRQEHADDGITQNPRRRTLLPYLMVSATQTLVEFGSFTLLHLLTVPSTIANAVAIVLSASYNFLMNRNVTFKSSSNFTRSVILFITLWAWNYLFGSTMLTWLPQNLGWNAILVKFLTMGCQFAWGYPLCKHVIFR</sequence>
<dbReference type="InterPro" id="IPR051401">
    <property type="entry name" value="GtrA_CellWall_Glycosyl"/>
</dbReference>
<dbReference type="GO" id="GO:0000271">
    <property type="term" value="P:polysaccharide biosynthetic process"/>
    <property type="evidence" value="ECO:0007669"/>
    <property type="project" value="InterPro"/>
</dbReference>
<evidence type="ECO:0000256" key="5">
    <source>
        <dbReference type="ARBA" id="ARBA00023136"/>
    </source>
</evidence>
<accession>C4FES3</accession>
<dbReference type="EMBL" id="ABYS02000004">
    <property type="protein sequence ID" value="EEP21454.1"/>
    <property type="molecule type" value="Genomic_DNA"/>
</dbReference>
<evidence type="ECO:0000256" key="2">
    <source>
        <dbReference type="ARBA" id="ARBA00009399"/>
    </source>
</evidence>
<dbReference type="Pfam" id="PF04138">
    <property type="entry name" value="GtrA_DPMS_TM"/>
    <property type="match status" value="1"/>
</dbReference>
<feature type="transmembrane region" description="Helical" evidence="6">
    <location>
        <begin position="86"/>
        <end position="103"/>
    </location>
</feature>
<keyword evidence="5 6" id="KW-0472">Membrane</keyword>
<evidence type="ECO:0000313" key="8">
    <source>
        <dbReference type="EMBL" id="EEP21454.1"/>
    </source>
</evidence>
<evidence type="ECO:0000256" key="4">
    <source>
        <dbReference type="ARBA" id="ARBA00022989"/>
    </source>
</evidence>
<evidence type="ECO:0000313" key="9">
    <source>
        <dbReference type="Proteomes" id="UP000006408"/>
    </source>
</evidence>
<protein>
    <submittedName>
        <fullName evidence="8">GtrA-like protein</fullName>
    </submittedName>
</protein>
<dbReference type="HOGENOM" id="CLU_137215_1_0_11"/>
<dbReference type="AlphaFoldDB" id="C4FES3"/>
<dbReference type="PANTHER" id="PTHR38459">
    <property type="entry name" value="PROPHAGE BACTOPRENOL-LINKED GLUCOSE TRANSLOCASE HOMOLOG"/>
    <property type="match status" value="1"/>
</dbReference>
<dbReference type="PATRIC" id="fig|518635.17.peg.756"/>
<dbReference type="GeneID" id="42865068"/>
<name>C4FES3_9BIFI</name>
<dbReference type="eggNOG" id="COG2246">
    <property type="taxonomic scope" value="Bacteria"/>
</dbReference>